<dbReference type="Pfam" id="PF26177">
    <property type="entry name" value="zf_C2H2_17_1st"/>
    <property type="match status" value="1"/>
</dbReference>
<evidence type="ECO:0000259" key="2">
    <source>
        <dbReference type="SMART" id="SM00355"/>
    </source>
</evidence>
<evidence type="ECO:0000313" key="3">
    <source>
        <dbReference type="EMBL" id="KAG7290873.1"/>
    </source>
</evidence>
<feature type="region of interest" description="Disordered" evidence="1">
    <location>
        <begin position="221"/>
        <end position="271"/>
    </location>
</feature>
<feature type="compositionally biased region" description="Polar residues" evidence="1">
    <location>
        <begin position="122"/>
        <end position="142"/>
    </location>
</feature>
<dbReference type="Proteomes" id="UP001197093">
    <property type="component" value="Unassembled WGS sequence"/>
</dbReference>
<sequence>MLASNASGMFSFCHTGPADLAGSSWDTTVEGSQNFPELADAADYYSGEAEDFVLPFGQNTPKPDHLDAADDFQARWAPAVATESKALKAEPMRRGTSRSSTGSHKHRSTKTSAQATKKSRSRVQSILSQTSTQMSKLDMSGNASSAYTQGRIMDVQQYLAQDLDSLSVSPQVDGVAFYPGLVGFPDGLPYAGDLGAAMAQHVNPQIFDAGLIAASPHSWGSLSPVDSPMSSPELQDGSDDVWSAPASASSPGGSQNSTSPVLPGQSPNMSRKLDSQYVATEDMHGNLMPAMGEDGFALPHSAFNSRRLSGEGESARDHYLYKSAFPQADGLFHCPWEGQASCNHKPEKLKCNYDKFVDSHLKPYRCKVEGCQNARFSSTACLLRHEREAHAMHGHGEKPYLCTYEGCERSTAGHGFPRQWNLRDHMRRVHNDNGTMAAPASPPPSGAATTARGRKRKGDAQEKQPSQEKSSSRKSATKAAAEAAPAPKQPEPVVNPEIEQWYEHQRALQTFIQGCVQPDDAQSLQYIKDAQDHLNAMNKISHNLVHGSHRRSWRG</sequence>
<evidence type="ECO:0000313" key="4">
    <source>
        <dbReference type="Proteomes" id="UP001197093"/>
    </source>
</evidence>
<feature type="region of interest" description="Disordered" evidence="1">
    <location>
        <begin position="432"/>
        <end position="493"/>
    </location>
</feature>
<dbReference type="AlphaFoldDB" id="A0AAD4F4Z9"/>
<organism evidence="3 4">
    <name type="scientific">Staphylotrichum longicolle</name>
    <dbReference type="NCBI Taxonomy" id="669026"/>
    <lineage>
        <taxon>Eukaryota</taxon>
        <taxon>Fungi</taxon>
        <taxon>Dikarya</taxon>
        <taxon>Ascomycota</taxon>
        <taxon>Pezizomycotina</taxon>
        <taxon>Sordariomycetes</taxon>
        <taxon>Sordariomycetidae</taxon>
        <taxon>Sordariales</taxon>
        <taxon>Chaetomiaceae</taxon>
        <taxon>Staphylotrichum</taxon>
    </lineage>
</organism>
<protein>
    <recommendedName>
        <fullName evidence="2">C2H2-type domain-containing protein</fullName>
    </recommendedName>
</protein>
<dbReference type="Pfam" id="PF26176">
    <property type="entry name" value="zf_C2H2_17_2"/>
    <property type="match status" value="1"/>
</dbReference>
<name>A0AAD4F4Z9_9PEZI</name>
<feature type="domain" description="C2H2-type" evidence="2">
    <location>
        <begin position="364"/>
        <end position="390"/>
    </location>
</feature>
<dbReference type="InterPro" id="IPR013087">
    <property type="entry name" value="Znf_C2H2_type"/>
</dbReference>
<feature type="domain" description="C2H2-type" evidence="2">
    <location>
        <begin position="400"/>
        <end position="430"/>
    </location>
</feature>
<evidence type="ECO:0000256" key="1">
    <source>
        <dbReference type="SAM" id="MobiDB-lite"/>
    </source>
</evidence>
<reference evidence="3" key="1">
    <citation type="submission" date="2023-02" db="EMBL/GenBank/DDBJ databases">
        <authorList>
            <person name="Palmer J.M."/>
        </authorList>
    </citation>
    <scope>NUCLEOTIDE SEQUENCE</scope>
    <source>
        <strain evidence="3">FW57</strain>
    </source>
</reference>
<proteinExistence type="predicted"/>
<feature type="compositionally biased region" description="Low complexity" evidence="1">
    <location>
        <begin position="243"/>
        <end position="260"/>
    </location>
</feature>
<dbReference type="Gene3D" id="3.30.160.60">
    <property type="entry name" value="Classic Zinc Finger"/>
    <property type="match status" value="1"/>
</dbReference>
<feature type="region of interest" description="Disordered" evidence="1">
    <location>
        <begin position="83"/>
        <end position="142"/>
    </location>
</feature>
<gene>
    <name evidence="3" type="ORF">NEMBOFW57_000878</name>
</gene>
<keyword evidence="4" id="KW-1185">Reference proteome</keyword>
<comment type="caution">
    <text evidence="3">The sequence shown here is derived from an EMBL/GenBank/DDBJ whole genome shotgun (WGS) entry which is preliminary data.</text>
</comment>
<dbReference type="EMBL" id="JAHCVI010000001">
    <property type="protein sequence ID" value="KAG7290873.1"/>
    <property type="molecule type" value="Genomic_DNA"/>
</dbReference>
<dbReference type="SMART" id="SM00355">
    <property type="entry name" value="ZnF_C2H2"/>
    <property type="match status" value="2"/>
</dbReference>
<dbReference type="InterPro" id="IPR059095">
    <property type="entry name" value="Znf_C2H2_17_2nd"/>
</dbReference>
<dbReference type="InterPro" id="IPR059009">
    <property type="entry name" value="Znf_C2H2_17_1st"/>
</dbReference>
<feature type="compositionally biased region" description="Low complexity" evidence="1">
    <location>
        <begin position="467"/>
        <end position="486"/>
    </location>
</feature>
<accession>A0AAD4F4Z9</accession>